<dbReference type="HOGENOM" id="CLU_027531_0_0_1"/>
<protein>
    <recommendedName>
        <fullName evidence="2">Mutator-like transposase domain-containing protein</fullName>
    </recommendedName>
</protein>
<organism evidence="3">
    <name type="scientific">Magallana gigas</name>
    <name type="common">Pacific oyster</name>
    <name type="synonym">Crassostrea gigas</name>
    <dbReference type="NCBI Taxonomy" id="29159"/>
    <lineage>
        <taxon>Eukaryota</taxon>
        <taxon>Metazoa</taxon>
        <taxon>Spiralia</taxon>
        <taxon>Lophotrochozoa</taxon>
        <taxon>Mollusca</taxon>
        <taxon>Bivalvia</taxon>
        <taxon>Autobranchia</taxon>
        <taxon>Pteriomorphia</taxon>
        <taxon>Ostreida</taxon>
        <taxon>Ostreoidea</taxon>
        <taxon>Ostreidae</taxon>
        <taxon>Magallana</taxon>
    </lineage>
</organism>
<dbReference type="InterPro" id="IPR049012">
    <property type="entry name" value="Mutator_transp_dom"/>
</dbReference>
<feature type="compositionally biased region" description="Basic and acidic residues" evidence="1">
    <location>
        <begin position="646"/>
        <end position="657"/>
    </location>
</feature>
<feature type="compositionally biased region" description="Basic residues" evidence="1">
    <location>
        <begin position="16"/>
        <end position="33"/>
    </location>
</feature>
<dbReference type="AlphaFoldDB" id="K1R0D6"/>
<reference evidence="3" key="1">
    <citation type="journal article" date="2012" name="Nature">
        <title>The oyster genome reveals stress adaptation and complexity of shell formation.</title>
        <authorList>
            <person name="Zhang G."/>
            <person name="Fang X."/>
            <person name="Guo X."/>
            <person name="Li L."/>
            <person name="Luo R."/>
            <person name="Xu F."/>
            <person name="Yang P."/>
            <person name="Zhang L."/>
            <person name="Wang X."/>
            <person name="Qi H."/>
            <person name="Xiong Z."/>
            <person name="Que H."/>
            <person name="Xie Y."/>
            <person name="Holland P.W."/>
            <person name="Paps J."/>
            <person name="Zhu Y."/>
            <person name="Wu F."/>
            <person name="Chen Y."/>
            <person name="Wang J."/>
            <person name="Peng C."/>
            <person name="Meng J."/>
            <person name="Yang L."/>
            <person name="Liu J."/>
            <person name="Wen B."/>
            <person name="Zhang N."/>
            <person name="Huang Z."/>
            <person name="Zhu Q."/>
            <person name="Feng Y."/>
            <person name="Mount A."/>
            <person name="Hedgecock D."/>
            <person name="Xu Z."/>
            <person name="Liu Y."/>
            <person name="Domazet-Loso T."/>
            <person name="Du Y."/>
            <person name="Sun X."/>
            <person name="Zhang S."/>
            <person name="Liu B."/>
            <person name="Cheng P."/>
            <person name="Jiang X."/>
            <person name="Li J."/>
            <person name="Fan D."/>
            <person name="Wang W."/>
            <person name="Fu W."/>
            <person name="Wang T."/>
            <person name="Wang B."/>
            <person name="Zhang J."/>
            <person name="Peng Z."/>
            <person name="Li Y."/>
            <person name="Li N."/>
            <person name="Wang J."/>
            <person name="Chen M."/>
            <person name="He Y."/>
            <person name="Tan F."/>
            <person name="Song X."/>
            <person name="Zheng Q."/>
            <person name="Huang R."/>
            <person name="Yang H."/>
            <person name="Du X."/>
            <person name="Chen L."/>
            <person name="Yang M."/>
            <person name="Gaffney P.M."/>
            <person name="Wang S."/>
            <person name="Luo L."/>
            <person name="She Z."/>
            <person name="Ming Y."/>
            <person name="Huang W."/>
            <person name="Zhang S."/>
            <person name="Huang B."/>
            <person name="Zhang Y."/>
            <person name="Qu T."/>
            <person name="Ni P."/>
            <person name="Miao G."/>
            <person name="Wang J."/>
            <person name="Wang Q."/>
            <person name="Steinberg C.E."/>
            <person name="Wang H."/>
            <person name="Li N."/>
            <person name="Qian L."/>
            <person name="Zhang G."/>
            <person name="Li Y."/>
            <person name="Yang H."/>
            <person name="Liu X."/>
            <person name="Wang J."/>
            <person name="Yin Y."/>
            <person name="Wang J."/>
        </authorList>
    </citation>
    <scope>NUCLEOTIDE SEQUENCE [LARGE SCALE GENOMIC DNA]</scope>
    <source>
        <strain evidence="3">05x7-T-G4-1.051#20</strain>
    </source>
</reference>
<feature type="region of interest" description="Disordered" evidence="1">
    <location>
        <begin position="1"/>
        <end position="43"/>
    </location>
</feature>
<accession>K1R0D6</accession>
<dbReference type="InParanoid" id="K1R0D6"/>
<evidence type="ECO:0000313" key="3">
    <source>
        <dbReference type="EMBL" id="EKC42812.1"/>
    </source>
</evidence>
<proteinExistence type="predicted"/>
<dbReference type="Pfam" id="PF20700">
    <property type="entry name" value="Mutator"/>
    <property type="match status" value="1"/>
</dbReference>
<gene>
    <name evidence="3" type="ORF">CGI_10015939</name>
</gene>
<name>K1R0D6_MAGGI</name>
<feature type="compositionally biased region" description="Low complexity" evidence="1">
    <location>
        <begin position="1"/>
        <end position="12"/>
    </location>
</feature>
<dbReference type="EMBL" id="JH817335">
    <property type="protein sequence ID" value="EKC42812.1"/>
    <property type="molecule type" value="Genomic_DNA"/>
</dbReference>
<feature type="domain" description="Mutator-like transposase" evidence="2">
    <location>
        <begin position="91"/>
        <end position="460"/>
    </location>
</feature>
<evidence type="ECO:0000256" key="1">
    <source>
        <dbReference type="SAM" id="MobiDB-lite"/>
    </source>
</evidence>
<evidence type="ECO:0000259" key="2">
    <source>
        <dbReference type="Pfam" id="PF20700"/>
    </source>
</evidence>
<sequence>MKGQSKSKSAQFKAKDGRRRGPGHRGWGKKRQPSKYLRPQTRTQISKTGKCILKDVASAIETTGPIMQLRPRTACTVPEKDNPSKQEQNSYRMLHMGKTCEMFNTAYQQHKLQSPKCPTYLEFDFDAEQQKGVCWKETLKCRYCNFRSGQNNLYEEMQTDSRGPKTAKPNISLWVALMDNPIMGTSLQEIFLALNCPAPSYTGLQRNGGKVGPRMVEMVKEDLRRERTYLKDTLENCGYPRLTPIPVEGDGRYNNPLYWSRDRNPFQPATQSTYTISENVTSDKKIIGVTAKNKLCRKRTKGSRCPEHPGKCSASLTMDAPIGCEHLATEEICHDFLTDREPTLISHMTTDGDSAAFRGVQKAMREHGQTVEALRDTRHLAQSQKKAADNAKFSQNMFPGRTATERQATKRKFSVDLMKRCTAEYDIAQKKFCGDSEKLTHTLSFATDAIVECYSGRCGGTCTEHSLVCSGLPTDCWPKEYLPPNSRTLNPTLEDEETIRRLVDFRFSRSTITTTRYGTNTQKSEALHRGYSKSNPKNVTCAVSFEPQIYSAIHRMNHGPGKSTVLKCAALGAPLPEDTRVTRQLERKQEIYITDKKRKKSSVYRTRRRAFVKEKFEMYFQKKTGTEAGYSKGMSDPPIPKSVTRNKCEHSYNKQQK</sequence>
<feature type="region of interest" description="Disordered" evidence="1">
    <location>
        <begin position="627"/>
        <end position="657"/>
    </location>
</feature>